<dbReference type="GO" id="GO:0009425">
    <property type="term" value="C:bacterial-type flagellum basal body"/>
    <property type="evidence" value="ECO:0007669"/>
    <property type="project" value="UniProtKB-SubCell"/>
</dbReference>
<keyword evidence="5 7" id="KW-0975">Bacterial flagellum</keyword>
<keyword evidence="8" id="KW-0966">Cell projection</keyword>
<evidence type="ECO:0000256" key="6">
    <source>
        <dbReference type="ARBA" id="ARBA00037937"/>
    </source>
</evidence>
<evidence type="ECO:0000313" key="8">
    <source>
        <dbReference type="EMBL" id="AHM73424.2"/>
    </source>
</evidence>
<comment type="subcellular location">
    <subcellularLocation>
        <location evidence="7">Cell membrane</location>
    </subcellularLocation>
    <subcellularLocation>
        <location evidence="7">Bacterial flagellum basal body</location>
    </subcellularLocation>
</comment>
<keyword evidence="1 7" id="KW-1003">Cell membrane</keyword>
<protein>
    <recommendedName>
        <fullName evidence="7">Flagellar protein</fullName>
    </recommendedName>
</protein>
<dbReference type="Proteomes" id="UP000230961">
    <property type="component" value="Chromosome"/>
</dbReference>
<dbReference type="InterPro" id="IPR052205">
    <property type="entry name" value="FliO/MopB"/>
</dbReference>
<sequence length="172" mass="18043">MMATASTDSTPAADAALTISPQVSAVQAPVTGFAASHPGATLQPAAPALPAGSVLTQVGSVLGGILLLILFAAWLVRRLGFAPQARNNKLLNVRASCQVGQRERVVIVEVDNTWLVLGVTAQQVTQLQTLPRPAVDETSADLSSDPAKPADFRQILNTYLLNKKSKHPEKSA</sequence>
<feature type="transmembrane region" description="Helical" evidence="7">
    <location>
        <begin position="54"/>
        <end position="76"/>
    </location>
</feature>
<gene>
    <name evidence="8" type="primary">fliO</name>
    <name evidence="8" type="ORF">LC20_02171</name>
</gene>
<dbReference type="Pfam" id="PF04347">
    <property type="entry name" value="FliO"/>
    <property type="match status" value="1"/>
</dbReference>
<evidence type="ECO:0000256" key="5">
    <source>
        <dbReference type="ARBA" id="ARBA00023143"/>
    </source>
</evidence>
<organism evidence="8 9">
    <name type="scientific">Yersinia enterocolitica LC20</name>
    <dbReference type="NCBI Taxonomy" id="1443113"/>
    <lineage>
        <taxon>Bacteria</taxon>
        <taxon>Pseudomonadati</taxon>
        <taxon>Pseudomonadota</taxon>
        <taxon>Gammaproteobacteria</taxon>
        <taxon>Enterobacterales</taxon>
        <taxon>Yersiniaceae</taxon>
        <taxon>Yersinia</taxon>
    </lineage>
</organism>
<dbReference type="NCBIfam" id="TIGR03500">
    <property type="entry name" value="FliO_TIGR"/>
    <property type="match status" value="1"/>
</dbReference>
<dbReference type="InterPro" id="IPR022781">
    <property type="entry name" value="Flagellar_biosynth_FliO"/>
</dbReference>
<evidence type="ECO:0000256" key="7">
    <source>
        <dbReference type="RuleBase" id="RU362064"/>
    </source>
</evidence>
<keyword evidence="2 7" id="KW-0812">Transmembrane</keyword>
<evidence type="ECO:0000256" key="1">
    <source>
        <dbReference type="ARBA" id="ARBA00022475"/>
    </source>
</evidence>
<comment type="similarity">
    <text evidence="6 7">Belongs to the FliO/MopB family.</text>
</comment>
<dbReference type="AlphaFoldDB" id="A0A7U4GET3"/>
<evidence type="ECO:0000256" key="4">
    <source>
        <dbReference type="ARBA" id="ARBA00023136"/>
    </source>
</evidence>
<keyword evidence="3 7" id="KW-1133">Transmembrane helix</keyword>
<keyword evidence="4 7" id="KW-0472">Membrane</keyword>
<dbReference type="PANTHER" id="PTHR38766:SF1">
    <property type="entry name" value="FLAGELLAR PROTEIN FLIO"/>
    <property type="match status" value="1"/>
</dbReference>
<name>A0A7U4GET3_YEREN</name>
<evidence type="ECO:0000313" key="9">
    <source>
        <dbReference type="Proteomes" id="UP000230961"/>
    </source>
</evidence>
<evidence type="ECO:0000256" key="2">
    <source>
        <dbReference type="ARBA" id="ARBA00022692"/>
    </source>
</evidence>
<keyword evidence="8" id="KW-0282">Flagellum</keyword>
<dbReference type="GO" id="GO:0005886">
    <property type="term" value="C:plasma membrane"/>
    <property type="evidence" value="ECO:0007669"/>
    <property type="project" value="UniProtKB-SubCell"/>
</dbReference>
<dbReference type="KEGG" id="yel:LC20_02171"/>
<accession>A0A7U4GET3</accession>
<evidence type="ECO:0000256" key="3">
    <source>
        <dbReference type="ARBA" id="ARBA00022989"/>
    </source>
</evidence>
<proteinExistence type="inferred from homology"/>
<dbReference type="PANTHER" id="PTHR38766">
    <property type="entry name" value="FLAGELLAR PROTEIN FLIO"/>
    <property type="match status" value="1"/>
</dbReference>
<dbReference type="GO" id="GO:0044781">
    <property type="term" value="P:bacterial-type flagellum organization"/>
    <property type="evidence" value="ECO:0007669"/>
    <property type="project" value="UniProtKB-UniRule"/>
</dbReference>
<dbReference type="EMBL" id="CP007448">
    <property type="protein sequence ID" value="AHM73424.2"/>
    <property type="molecule type" value="Genomic_DNA"/>
</dbReference>
<reference evidence="8 9" key="1">
    <citation type="submission" date="2017-11" db="EMBL/GenBank/DDBJ databases">
        <title>The complete genome sequence and comparative genome analysis of Yersinia enterocolitica strain LC20.</title>
        <authorList>
            <person name="Shi G."/>
            <person name="Su M."/>
            <person name="Liang J."/>
            <person name="Gu W."/>
            <person name="Xiao Y."/>
            <person name="Zhang Z."/>
            <person name="Qiu H."/>
            <person name="Duan R."/>
            <person name="Zhang Z."/>
            <person name="Li Y."/>
            <person name="Zhang X."/>
            <person name="Ling Y."/>
            <person name="Song L."/>
            <person name="Chen M."/>
            <person name="Zhao Y."/>
            <person name="Wu J."/>
            <person name="Jing H."/>
            <person name="Xiao J."/>
            <person name="Wang X."/>
        </authorList>
    </citation>
    <scope>NUCLEOTIDE SEQUENCE [LARGE SCALE GENOMIC DNA]</scope>
    <source>
        <strain evidence="8 9">LC20</strain>
    </source>
</reference>
<keyword evidence="8" id="KW-0969">Cilium</keyword>